<feature type="transmembrane region" description="Helical" evidence="7">
    <location>
        <begin position="69"/>
        <end position="86"/>
    </location>
</feature>
<reference evidence="9 10" key="1">
    <citation type="journal article" date="2019" name="Microorganisms">
        <title>Paenibacillus lutrae sp. nov., A Chitinolytic Species Isolated from A River Otter in Castril Natural Park, Granada, Spain.</title>
        <authorList>
            <person name="Rodriguez M."/>
            <person name="Reina J.C."/>
            <person name="Bejar V."/>
            <person name="Llamas I."/>
        </authorList>
    </citation>
    <scope>NUCLEOTIDE SEQUENCE [LARGE SCALE GENOMIC DNA]</scope>
    <source>
        <strain evidence="9 10">N10</strain>
    </source>
</reference>
<evidence type="ECO:0000256" key="1">
    <source>
        <dbReference type="ARBA" id="ARBA00004651"/>
    </source>
</evidence>
<organism evidence="9 10">
    <name type="scientific">Paenibacillus lutrae</name>
    <dbReference type="NCBI Taxonomy" id="2078573"/>
    <lineage>
        <taxon>Bacteria</taxon>
        <taxon>Bacillati</taxon>
        <taxon>Bacillota</taxon>
        <taxon>Bacilli</taxon>
        <taxon>Bacillales</taxon>
        <taxon>Paenibacillaceae</taxon>
        <taxon>Paenibacillus</taxon>
    </lineage>
</organism>
<dbReference type="EMBL" id="RHLK01000014">
    <property type="protein sequence ID" value="MVP01645.1"/>
    <property type="molecule type" value="Genomic_DNA"/>
</dbReference>
<keyword evidence="10" id="KW-1185">Reference proteome</keyword>
<dbReference type="PANTHER" id="PTHR33778:SF4">
    <property type="entry name" value="PROTEIN SAPB"/>
    <property type="match status" value="1"/>
</dbReference>
<feature type="transmembrane region" description="Helical" evidence="7">
    <location>
        <begin position="37"/>
        <end position="57"/>
    </location>
</feature>
<evidence type="ECO:0000259" key="8">
    <source>
        <dbReference type="Pfam" id="PF02308"/>
    </source>
</evidence>
<dbReference type="Proteomes" id="UP000490800">
    <property type="component" value="Unassembled WGS sequence"/>
</dbReference>
<keyword evidence="3" id="KW-1003">Cell membrane</keyword>
<evidence type="ECO:0000256" key="3">
    <source>
        <dbReference type="ARBA" id="ARBA00022475"/>
    </source>
</evidence>
<feature type="domain" description="MgtC/SapB/SrpB/YhiD N-terminal" evidence="8">
    <location>
        <begin position="9"/>
        <end position="134"/>
    </location>
</feature>
<feature type="transmembrane region" description="Helical" evidence="7">
    <location>
        <begin position="123"/>
        <end position="142"/>
    </location>
</feature>
<evidence type="ECO:0000256" key="5">
    <source>
        <dbReference type="ARBA" id="ARBA00022989"/>
    </source>
</evidence>
<feature type="transmembrane region" description="Helical" evidence="7">
    <location>
        <begin position="98"/>
        <end position="117"/>
    </location>
</feature>
<evidence type="ECO:0000256" key="2">
    <source>
        <dbReference type="ARBA" id="ARBA00009298"/>
    </source>
</evidence>
<proteinExistence type="inferred from homology"/>
<evidence type="ECO:0000313" key="10">
    <source>
        <dbReference type="Proteomes" id="UP000490800"/>
    </source>
</evidence>
<keyword evidence="5 7" id="KW-1133">Transmembrane helix</keyword>
<accession>A0A7X3K116</accession>
<name>A0A7X3K116_9BACL</name>
<dbReference type="Pfam" id="PF02308">
    <property type="entry name" value="MgtC"/>
    <property type="match status" value="1"/>
</dbReference>
<evidence type="ECO:0000256" key="4">
    <source>
        <dbReference type="ARBA" id="ARBA00022692"/>
    </source>
</evidence>
<gene>
    <name evidence="9" type="ORF">EDM21_19305</name>
</gene>
<evidence type="ECO:0000256" key="7">
    <source>
        <dbReference type="SAM" id="Phobius"/>
    </source>
</evidence>
<dbReference type="GO" id="GO:0005886">
    <property type="term" value="C:plasma membrane"/>
    <property type="evidence" value="ECO:0007669"/>
    <property type="project" value="UniProtKB-SubCell"/>
</dbReference>
<dbReference type="InterPro" id="IPR003416">
    <property type="entry name" value="MgtC/SapB/SrpB/YhiD_fam"/>
</dbReference>
<dbReference type="PRINTS" id="PR01837">
    <property type="entry name" value="MGTCSAPBPROT"/>
</dbReference>
<comment type="subcellular location">
    <subcellularLocation>
        <location evidence="1">Cell membrane</location>
        <topology evidence="1">Multi-pass membrane protein</topology>
    </subcellularLocation>
</comment>
<protein>
    <submittedName>
        <fullName evidence="9">MgtC/SapB family protein</fullName>
    </submittedName>
</protein>
<feature type="transmembrane region" description="Helical" evidence="7">
    <location>
        <begin position="6"/>
        <end position="25"/>
    </location>
</feature>
<evidence type="ECO:0000313" key="9">
    <source>
        <dbReference type="EMBL" id="MVP01645.1"/>
    </source>
</evidence>
<dbReference type="InterPro" id="IPR049177">
    <property type="entry name" value="MgtC_SapB_SrpB_YhiD_N"/>
</dbReference>
<evidence type="ECO:0000256" key="6">
    <source>
        <dbReference type="ARBA" id="ARBA00023136"/>
    </source>
</evidence>
<dbReference type="RefSeq" id="WP_157338082.1">
    <property type="nucleotide sequence ID" value="NZ_RHLK01000014.1"/>
</dbReference>
<sequence length="227" mass="24801">MSLIFLQKLCMAMLLGAAIGIDRQLKHKPLGLKTSMVISVASCLITIVSIESVHRYAVPGLTTMDPMRLAAQIISGVGFIGAGVILRRSNEIISGLTTAAMVWAASALGIAAGAGFYKEASTAVFLIIMAINIVPLFFKWFGPKKLSERNLSILIIVASDSDLSYVIDEMQQEFIKVKHIKIKDLKDEMKQIQLVVAAPERHRTTVVYSKIKKIKDVIAVEVETIST</sequence>
<dbReference type="OrthoDB" id="9811198at2"/>
<keyword evidence="6 7" id="KW-0472">Membrane</keyword>
<keyword evidence="4 7" id="KW-0812">Transmembrane</keyword>
<comment type="similarity">
    <text evidence="2">Belongs to the MgtC/SapB family.</text>
</comment>
<dbReference type="PANTHER" id="PTHR33778">
    <property type="entry name" value="PROTEIN MGTC"/>
    <property type="match status" value="1"/>
</dbReference>
<dbReference type="AlphaFoldDB" id="A0A7X3K116"/>
<comment type="caution">
    <text evidence="9">The sequence shown here is derived from an EMBL/GenBank/DDBJ whole genome shotgun (WGS) entry which is preliminary data.</text>
</comment>